<gene>
    <name evidence="12" type="ORF">FOE78_18675</name>
</gene>
<keyword evidence="5 11" id="KW-0812">Transmembrane</keyword>
<feature type="transmembrane region" description="Helical" evidence="11">
    <location>
        <begin position="31"/>
        <end position="53"/>
    </location>
</feature>
<keyword evidence="6 10" id="KW-1278">Translocase</keyword>
<keyword evidence="4 10" id="KW-1003">Cell membrane</keyword>
<evidence type="ECO:0000256" key="6">
    <source>
        <dbReference type="ARBA" id="ARBA00022967"/>
    </source>
</evidence>
<evidence type="ECO:0000256" key="8">
    <source>
        <dbReference type="ARBA" id="ARBA00023136"/>
    </source>
</evidence>
<keyword evidence="8 10" id="KW-0472">Membrane</keyword>
<protein>
    <recommendedName>
        <fullName evidence="10">Cytochrome c oxidase polypeptide 4</fullName>
        <ecNumber evidence="10">7.1.1.9</ecNumber>
    </recommendedName>
    <alternativeName>
        <fullName evidence="10">Cytochrome aa3 subunit 4</fullName>
    </alternativeName>
    <alternativeName>
        <fullName evidence="10">Cytochrome c oxidase polypeptide IV</fullName>
    </alternativeName>
</protein>
<accession>A0A516Q2M1</accession>
<evidence type="ECO:0000256" key="11">
    <source>
        <dbReference type="SAM" id="Phobius"/>
    </source>
</evidence>
<comment type="function">
    <text evidence="1 10">Part of cytochrome c oxidase, its function is unknown.</text>
</comment>
<evidence type="ECO:0000256" key="3">
    <source>
        <dbReference type="ARBA" id="ARBA00006870"/>
    </source>
</evidence>
<dbReference type="AlphaFoldDB" id="A0A516Q2M1"/>
<dbReference type="Proteomes" id="UP000319263">
    <property type="component" value="Chromosome"/>
</dbReference>
<feature type="transmembrane region" description="Helical" evidence="11">
    <location>
        <begin position="107"/>
        <end position="125"/>
    </location>
</feature>
<comment type="subunit">
    <text evidence="10">Associates with subunits I, II and III to form cytochrome c oxidase.</text>
</comment>
<evidence type="ECO:0000256" key="5">
    <source>
        <dbReference type="ARBA" id="ARBA00022692"/>
    </source>
</evidence>
<organism evidence="12 13">
    <name type="scientific">Microlunatus elymi</name>
    <dbReference type="NCBI Taxonomy" id="2596828"/>
    <lineage>
        <taxon>Bacteria</taxon>
        <taxon>Bacillati</taxon>
        <taxon>Actinomycetota</taxon>
        <taxon>Actinomycetes</taxon>
        <taxon>Propionibacteriales</taxon>
        <taxon>Propionibacteriaceae</taxon>
        <taxon>Microlunatus</taxon>
    </lineage>
</organism>
<comment type="subcellular location">
    <subcellularLocation>
        <location evidence="2">Cell membrane</location>
        <topology evidence="2">Multi-pass membrane protein</topology>
    </subcellularLocation>
</comment>
<keyword evidence="13" id="KW-1185">Reference proteome</keyword>
<dbReference type="InterPro" id="IPR021050">
    <property type="entry name" value="Cyt_c_oxidase_su4_actinobac"/>
</dbReference>
<dbReference type="EC" id="7.1.1.9" evidence="10"/>
<dbReference type="GO" id="GO:0005886">
    <property type="term" value="C:plasma membrane"/>
    <property type="evidence" value="ECO:0007669"/>
    <property type="project" value="UniProtKB-SubCell"/>
</dbReference>
<dbReference type="Pfam" id="PF12270">
    <property type="entry name" value="Cyt_c_ox_IV"/>
    <property type="match status" value="1"/>
</dbReference>
<keyword evidence="7 11" id="KW-1133">Transmembrane helix</keyword>
<sequence>MRAEARIFLILTAFFLIVAPVYWFTTHETTGTAALILTFFLSLMITGYLALIARRIDDRPEDKREGEIVEGAGEVGFFPPQSIWPLFCALSLAFVMVGIVIGWWIVIIAGALGVVSLTGMIYQYYRGEHAH</sequence>
<evidence type="ECO:0000256" key="7">
    <source>
        <dbReference type="ARBA" id="ARBA00022989"/>
    </source>
</evidence>
<dbReference type="KEGG" id="mik:FOE78_18675"/>
<evidence type="ECO:0000256" key="1">
    <source>
        <dbReference type="ARBA" id="ARBA00002536"/>
    </source>
</evidence>
<proteinExistence type="inferred from homology"/>
<comment type="similarity">
    <text evidence="3 10">Belongs to the cytochrome c oxidase bacterial subunit CtaF family.</text>
</comment>
<evidence type="ECO:0000313" key="13">
    <source>
        <dbReference type="Proteomes" id="UP000319263"/>
    </source>
</evidence>
<reference evidence="12 13" key="1">
    <citation type="submission" date="2019-07" db="EMBL/GenBank/DDBJ databases">
        <title>Microlunatus dokdonensis sp. nov. isolated from the rhizospheric soil of the wild plant Elymus tsukushiensis.</title>
        <authorList>
            <person name="Ghim S.-Y."/>
            <person name="Hwang Y.-J."/>
            <person name="Son J.-S."/>
            <person name="Shin J.-H."/>
        </authorList>
    </citation>
    <scope>NUCLEOTIDE SEQUENCE [LARGE SCALE GENOMIC DNA]</scope>
    <source>
        <strain evidence="12 13">KUDC0627</strain>
    </source>
</reference>
<evidence type="ECO:0000256" key="10">
    <source>
        <dbReference type="PIRNR" id="PIRNR017385"/>
    </source>
</evidence>
<dbReference type="GO" id="GO:0022900">
    <property type="term" value="P:electron transport chain"/>
    <property type="evidence" value="ECO:0007669"/>
    <property type="project" value="InterPro"/>
</dbReference>
<dbReference type="RefSeq" id="WP_143987623.1">
    <property type="nucleotide sequence ID" value="NZ_CP041692.1"/>
</dbReference>
<evidence type="ECO:0000256" key="2">
    <source>
        <dbReference type="ARBA" id="ARBA00004651"/>
    </source>
</evidence>
<comment type="catalytic activity">
    <reaction evidence="9 10">
        <text>4 Fe(II)-[cytochrome c] + O2 + 8 H(+)(in) = 4 Fe(III)-[cytochrome c] + 2 H2O + 4 H(+)(out)</text>
        <dbReference type="Rhea" id="RHEA:11436"/>
        <dbReference type="Rhea" id="RHEA-COMP:10350"/>
        <dbReference type="Rhea" id="RHEA-COMP:14399"/>
        <dbReference type="ChEBI" id="CHEBI:15377"/>
        <dbReference type="ChEBI" id="CHEBI:15378"/>
        <dbReference type="ChEBI" id="CHEBI:15379"/>
        <dbReference type="ChEBI" id="CHEBI:29033"/>
        <dbReference type="ChEBI" id="CHEBI:29034"/>
        <dbReference type="EC" id="7.1.1.9"/>
    </reaction>
</comment>
<dbReference type="EMBL" id="CP041692">
    <property type="protein sequence ID" value="QDP97666.1"/>
    <property type="molecule type" value="Genomic_DNA"/>
</dbReference>
<name>A0A516Q2M1_9ACTN</name>
<evidence type="ECO:0000256" key="4">
    <source>
        <dbReference type="ARBA" id="ARBA00022475"/>
    </source>
</evidence>
<dbReference type="OrthoDB" id="5244617at2"/>
<feature type="transmembrane region" description="Helical" evidence="11">
    <location>
        <begin position="7"/>
        <end position="25"/>
    </location>
</feature>
<dbReference type="GO" id="GO:0004129">
    <property type="term" value="F:cytochrome-c oxidase activity"/>
    <property type="evidence" value="ECO:0007669"/>
    <property type="project" value="UniProtKB-EC"/>
</dbReference>
<evidence type="ECO:0000313" key="12">
    <source>
        <dbReference type="EMBL" id="QDP97666.1"/>
    </source>
</evidence>
<evidence type="ECO:0000256" key="9">
    <source>
        <dbReference type="ARBA" id="ARBA00047816"/>
    </source>
</evidence>
<dbReference type="PIRSF" id="PIRSF017385">
    <property type="entry name" value="CtaF"/>
    <property type="match status" value="1"/>
</dbReference>